<name>A0ABY0N3B6_9PSED</name>
<evidence type="ECO:0000256" key="1">
    <source>
        <dbReference type="SAM" id="SignalP"/>
    </source>
</evidence>
<dbReference type="Gene3D" id="3.40.50.1820">
    <property type="entry name" value="alpha/beta hydrolase"/>
    <property type="match status" value="1"/>
</dbReference>
<organism evidence="2 3">
    <name type="scientific">Pseudomonas extremaustralis</name>
    <dbReference type="NCBI Taxonomy" id="359110"/>
    <lineage>
        <taxon>Bacteria</taxon>
        <taxon>Pseudomonadati</taxon>
        <taxon>Pseudomonadota</taxon>
        <taxon>Gammaproteobacteria</taxon>
        <taxon>Pseudomonadales</taxon>
        <taxon>Pseudomonadaceae</taxon>
        <taxon>Pseudomonas</taxon>
    </lineage>
</organism>
<evidence type="ECO:0008006" key="4">
    <source>
        <dbReference type="Google" id="ProtNLM"/>
    </source>
</evidence>
<proteinExistence type="predicted"/>
<gene>
    <name evidence="2" type="ORF">SAMN05216591_1337</name>
</gene>
<dbReference type="Proteomes" id="UP000182858">
    <property type="component" value="Chromosome I"/>
</dbReference>
<feature type="chain" id="PRO_5047389048" description="Alpha/beta hydrolase" evidence="1">
    <location>
        <begin position="23"/>
        <end position="286"/>
    </location>
</feature>
<protein>
    <recommendedName>
        <fullName evidence="4">Alpha/beta hydrolase</fullName>
    </recommendedName>
</protein>
<sequence>MLRARGLLTGLFSLLLAGCAAAPNQLELTRQAQTVAQAGGLVMAQVPTERFVLTGFYRITRPDLPLTVYIEGDGFAWRTRSQPSSNPTPINAQGLKLAAADPAPNVLYLARPCQFTPMAVNPRCEVSYWTGKRFAEDVVVTMNQAINQYTARVPGQPIHLVGYSGGATIAALLAARRGDVISLRTVAGNLDVDEVNRLHRVTPMPGSLNAIDIAPRLIDLPQIHYTGSDDSVVPPVIAQRFAAATGGHCTQVRVVPTMRHDSDWARAWPALSNEPPRCMKRADDER</sequence>
<dbReference type="PROSITE" id="PS51257">
    <property type="entry name" value="PROKAR_LIPOPROTEIN"/>
    <property type="match status" value="1"/>
</dbReference>
<dbReference type="RefSeq" id="WP_010565471.1">
    <property type="nucleotide sequence ID" value="NZ_JARIXU010000052.1"/>
</dbReference>
<dbReference type="SUPFAM" id="SSF53474">
    <property type="entry name" value="alpha/beta-Hydrolases"/>
    <property type="match status" value="1"/>
</dbReference>
<keyword evidence="3" id="KW-1185">Reference proteome</keyword>
<keyword evidence="1" id="KW-0732">Signal</keyword>
<evidence type="ECO:0000313" key="3">
    <source>
        <dbReference type="Proteomes" id="UP000182858"/>
    </source>
</evidence>
<dbReference type="GeneID" id="78552840"/>
<reference evidence="2 3" key="1">
    <citation type="submission" date="2016-10" db="EMBL/GenBank/DDBJ databases">
        <authorList>
            <person name="Varghese N."/>
            <person name="Submissions S."/>
        </authorList>
    </citation>
    <scope>NUCLEOTIDE SEQUENCE [LARGE SCALE GENOMIC DNA]</scope>
    <source>
        <strain evidence="2 3">DSM 17835</strain>
    </source>
</reference>
<dbReference type="InterPro" id="IPR029058">
    <property type="entry name" value="AB_hydrolase_fold"/>
</dbReference>
<feature type="signal peptide" evidence="1">
    <location>
        <begin position="1"/>
        <end position="22"/>
    </location>
</feature>
<evidence type="ECO:0000313" key="2">
    <source>
        <dbReference type="EMBL" id="SDE90491.1"/>
    </source>
</evidence>
<dbReference type="EMBL" id="LT629689">
    <property type="protein sequence ID" value="SDE90491.1"/>
    <property type="molecule type" value="Genomic_DNA"/>
</dbReference>
<accession>A0ABY0N3B6</accession>